<gene>
    <name evidence="2" type="ORF">FB45DRAFT_1018913</name>
</gene>
<evidence type="ECO:0000313" key="3">
    <source>
        <dbReference type="Proteomes" id="UP001221142"/>
    </source>
</evidence>
<evidence type="ECO:0000313" key="2">
    <source>
        <dbReference type="EMBL" id="KAJ7646601.1"/>
    </source>
</evidence>
<evidence type="ECO:0000256" key="1">
    <source>
        <dbReference type="SAM" id="MobiDB-lite"/>
    </source>
</evidence>
<dbReference type="EMBL" id="JARKIF010000002">
    <property type="protein sequence ID" value="KAJ7646601.1"/>
    <property type="molecule type" value="Genomic_DNA"/>
</dbReference>
<comment type="caution">
    <text evidence="2">The sequence shown here is derived from an EMBL/GenBank/DDBJ whole genome shotgun (WGS) entry which is preliminary data.</text>
</comment>
<keyword evidence="3" id="KW-1185">Reference proteome</keyword>
<feature type="compositionally biased region" description="Polar residues" evidence="1">
    <location>
        <begin position="118"/>
        <end position="128"/>
    </location>
</feature>
<dbReference type="Proteomes" id="UP001221142">
    <property type="component" value="Unassembled WGS sequence"/>
</dbReference>
<accession>A0AAD7CDS3</accession>
<feature type="compositionally biased region" description="Low complexity" evidence="1">
    <location>
        <begin position="26"/>
        <end position="39"/>
    </location>
</feature>
<feature type="compositionally biased region" description="Polar residues" evidence="1">
    <location>
        <begin position="87"/>
        <end position="96"/>
    </location>
</feature>
<organism evidence="2 3">
    <name type="scientific">Roridomyces roridus</name>
    <dbReference type="NCBI Taxonomy" id="1738132"/>
    <lineage>
        <taxon>Eukaryota</taxon>
        <taxon>Fungi</taxon>
        <taxon>Dikarya</taxon>
        <taxon>Basidiomycota</taxon>
        <taxon>Agaricomycotina</taxon>
        <taxon>Agaricomycetes</taxon>
        <taxon>Agaricomycetidae</taxon>
        <taxon>Agaricales</taxon>
        <taxon>Marasmiineae</taxon>
        <taxon>Mycenaceae</taxon>
        <taxon>Roridomyces</taxon>
    </lineage>
</organism>
<feature type="compositionally biased region" description="Polar residues" evidence="1">
    <location>
        <begin position="1"/>
        <end position="19"/>
    </location>
</feature>
<feature type="compositionally biased region" description="Pro residues" evidence="1">
    <location>
        <begin position="102"/>
        <end position="113"/>
    </location>
</feature>
<proteinExistence type="predicted"/>
<protein>
    <submittedName>
        <fullName evidence="2">Uncharacterized protein</fullName>
    </submittedName>
</protein>
<dbReference type="AlphaFoldDB" id="A0AAD7CDS3"/>
<name>A0AAD7CDS3_9AGAR</name>
<feature type="region of interest" description="Disordered" evidence="1">
    <location>
        <begin position="1"/>
        <end position="140"/>
    </location>
</feature>
<reference evidence="2" key="1">
    <citation type="submission" date="2023-03" db="EMBL/GenBank/DDBJ databases">
        <title>Massive genome expansion in bonnet fungi (Mycena s.s.) driven by repeated elements and novel gene families across ecological guilds.</title>
        <authorList>
            <consortium name="Lawrence Berkeley National Laboratory"/>
            <person name="Harder C.B."/>
            <person name="Miyauchi S."/>
            <person name="Viragh M."/>
            <person name="Kuo A."/>
            <person name="Thoen E."/>
            <person name="Andreopoulos B."/>
            <person name="Lu D."/>
            <person name="Skrede I."/>
            <person name="Drula E."/>
            <person name="Henrissat B."/>
            <person name="Morin E."/>
            <person name="Kohler A."/>
            <person name="Barry K."/>
            <person name="LaButti K."/>
            <person name="Morin E."/>
            <person name="Salamov A."/>
            <person name="Lipzen A."/>
            <person name="Mereny Z."/>
            <person name="Hegedus B."/>
            <person name="Baldrian P."/>
            <person name="Stursova M."/>
            <person name="Weitz H."/>
            <person name="Taylor A."/>
            <person name="Grigoriev I.V."/>
            <person name="Nagy L.G."/>
            <person name="Martin F."/>
            <person name="Kauserud H."/>
        </authorList>
    </citation>
    <scope>NUCLEOTIDE SEQUENCE</scope>
    <source>
        <strain evidence="2">9284</strain>
    </source>
</reference>
<feature type="compositionally biased region" description="Low complexity" evidence="1">
    <location>
        <begin position="46"/>
        <end position="74"/>
    </location>
</feature>
<sequence length="140" mass="14721">MRTTHPSTNSKVLTKSPLSLDQVPVSLSTTTSTNALSPTHPRWNPSSAAAPAASTTKTMSTSTSTRGSSSTMTSLPPVSMPRPVNPDTLSMKTPSHGNDDVLPPPRRGAPPVAPARVTQQGQQNQTRAPEQLDPALCEGW</sequence>